<dbReference type="PROSITE" id="PS50006">
    <property type="entry name" value="FHA_DOMAIN"/>
    <property type="match status" value="1"/>
</dbReference>
<dbReference type="InterPro" id="IPR008984">
    <property type="entry name" value="SMAD_FHA_dom_sf"/>
</dbReference>
<feature type="transmembrane region" description="Helical" evidence="1">
    <location>
        <begin position="214"/>
        <end position="236"/>
    </location>
</feature>
<proteinExistence type="predicted"/>
<keyword evidence="1" id="KW-0472">Membrane</keyword>
<sequence length="244" mass="27615">MVHDTKEFYFRYPEDIDTTMILGRKSKSSSDQSSKADIVYNEALLSRRHASITFSRKKKHDNPVPGPNELLITIKSCKEVDNLIDVQQGCLKRKLVIENGGRFGLIGIPSSGPDGKIKPLLKLQVNVYIEDASTGLYQVVMRDISTDYLPFPAMATDTHTLPHKRSKTYSRHFQTPERSLVVVNFKKHNKHSKHHRSRIRRRKHTDHLPSVPQVLLATLIGTVLGSMGILGAIIYFGDQLESML</sequence>
<comment type="caution">
    <text evidence="3">The sequence shown here is derived from an EMBL/GenBank/DDBJ whole genome shotgun (WGS) entry which is preliminary data.</text>
</comment>
<keyword evidence="4" id="KW-1185">Reference proteome</keyword>
<gene>
    <name evidence="3" type="ORF">RNJ44_01766</name>
</gene>
<reference evidence="3 4" key="1">
    <citation type="submission" date="2024-05" db="EMBL/GenBank/DDBJ databases">
        <title>Long read based assembly of the Candida bracarensis genome reveals expanded adhesin content.</title>
        <authorList>
            <person name="Marcet-Houben M."/>
            <person name="Ksiezopolska E."/>
            <person name="Gabaldon T."/>
        </authorList>
    </citation>
    <scope>NUCLEOTIDE SEQUENCE [LARGE SCALE GENOMIC DNA]</scope>
    <source>
        <strain evidence="3 4">CBM6</strain>
    </source>
</reference>
<evidence type="ECO:0000313" key="3">
    <source>
        <dbReference type="EMBL" id="KAL3229630.1"/>
    </source>
</evidence>
<feature type="domain" description="FHA" evidence="2">
    <location>
        <begin position="20"/>
        <end position="54"/>
    </location>
</feature>
<dbReference type="EMBL" id="JBEVYD010000011">
    <property type="protein sequence ID" value="KAL3229630.1"/>
    <property type="molecule type" value="Genomic_DNA"/>
</dbReference>
<accession>A0ABR4NNP9</accession>
<evidence type="ECO:0000259" key="2">
    <source>
        <dbReference type="PROSITE" id="PS50006"/>
    </source>
</evidence>
<keyword evidence="1" id="KW-1133">Transmembrane helix</keyword>
<organism evidence="3 4">
    <name type="scientific">Nakaseomyces bracarensis</name>
    <dbReference type="NCBI Taxonomy" id="273131"/>
    <lineage>
        <taxon>Eukaryota</taxon>
        <taxon>Fungi</taxon>
        <taxon>Dikarya</taxon>
        <taxon>Ascomycota</taxon>
        <taxon>Saccharomycotina</taxon>
        <taxon>Saccharomycetes</taxon>
        <taxon>Saccharomycetales</taxon>
        <taxon>Saccharomycetaceae</taxon>
        <taxon>Nakaseomyces</taxon>
    </lineage>
</organism>
<evidence type="ECO:0000256" key="1">
    <source>
        <dbReference type="SAM" id="Phobius"/>
    </source>
</evidence>
<dbReference type="Proteomes" id="UP001623330">
    <property type="component" value="Unassembled WGS sequence"/>
</dbReference>
<keyword evidence="1" id="KW-0812">Transmembrane</keyword>
<name>A0ABR4NNP9_9SACH</name>
<evidence type="ECO:0000313" key="4">
    <source>
        <dbReference type="Proteomes" id="UP001623330"/>
    </source>
</evidence>
<dbReference type="InterPro" id="IPR000253">
    <property type="entry name" value="FHA_dom"/>
</dbReference>
<protein>
    <recommendedName>
        <fullName evidence="2">FHA domain-containing protein</fullName>
    </recommendedName>
</protein>
<dbReference type="SUPFAM" id="SSF49879">
    <property type="entry name" value="SMAD/FHA domain"/>
    <property type="match status" value="1"/>
</dbReference>